<keyword evidence="3" id="KW-1185">Reference proteome</keyword>
<reference evidence="4" key="1">
    <citation type="submission" date="2025-08" db="UniProtKB">
        <authorList>
            <consortium name="RefSeq"/>
        </authorList>
    </citation>
    <scope>IDENTIFICATION</scope>
    <source>
        <strain evidence="4">Ishihara</strain>
        <tissue evidence="4">Whole body</tissue>
    </source>
</reference>
<sequence>MIKHIGLLFALLALTNEVRSQIKLTKVGTVTDLQDALDIIKTVLKNNDNIEPNDNDDGLRTFNSAEWNYDFGDINNAQVQLKIKPIDERDPNKKQFRYRPRFRPSKPNINSNKMTTRRMTIKPYATVTQNFVKNVLSIISG</sequence>
<dbReference type="AlphaFoldDB" id="A0A9J7ERY9"/>
<organism evidence="3 4">
    <name type="scientific">Spodoptera litura</name>
    <name type="common">Asian cotton leafworm</name>
    <dbReference type="NCBI Taxonomy" id="69820"/>
    <lineage>
        <taxon>Eukaryota</taxon>
        <taxon>Metazoa</taxon>
        <taxon>Ecdysozoa</taxon>
        <taxon>Arthropoda</taxon>
        <taxon>Hexapoda</taxon>
        <taxon>Insecta</taxon>
        <taxon>Pterygota</taxon>
        <taxon>Neoptera</taxon>
        <taxon>Endopterygota</taxon>
        <taxon>Lepidoptera</taxon>
        <taxon>Glossata</taxon>
        <taxon>Ditrysia</taxon>
        <taxon>Noctuoidea</taxon>
        <taxon>Noctuidae</taxon>
        <taxon>Amphipyrinae</taxon>
        <taxon>Spodoptera</taxon>
    </lineage>
</organism>
<name>A0A9J7ERY9_SPOLT</name>
<dbReference type="KEGG" id="sliu:111361496"/>
<feature type="signal peptide" evidence="2">
    <location>
        <begin position="1"/>
        <end position="20"/>
    </location>
</feature>
<accession>A0A9J7ERY9</accession>
<evidence type="ECO:0000313" key="4">
    <source>
        <dbReference type="RefSeq" id="XP_022833658.1"/>
    </source>
</evidence>
<dbReference type="OrthoDB" id="10421454at2759"/>
<dbReference type="GeneID" id="111361496"/>
<feature type="compositionally biased region" description="Basic residues" evidence="1">
    <location>
        <begin position="94"/>
        <end position="104"/>
    </location>
</feature>
<evidence type="ECO:0000256" key="1">
    <source>
        <dbReference type="SAM" id="MobiDB-lite"/>
    </source>
</evidence>
<keyword evidence="2" id="KW-0732">Signal</keyword>
<evidence type="ECO:0000256" key="2">
    <source>
        <dbReference type="SAM" id="SignalP"/>
    </source>
</evidence>
<dbReference type="RefSeq" id="XP_022833658.1">
    <property type="nucleotide sequence ID" value="XM_022977890.1"/>
</dbReference>
<feature type="region of interest" description="Disordered" evidence="1">
    <location>
        <begin position="90"/>
        <end position="112"/>
    </location>
</feature>
<protein>
    <submittedName>
        <fullName evidence="4">Uncharacterized protein LOC111361496</fullName>
    </submittedName>
</protein>
<feature type="chain" id="PRO_5039952387" evidence="2">
    <location>
        <begin position="21"/>
        <end position="141"/>
    </location>
</feature>
<gene>
    <name evidence="4" type="primary">LOC111361496</name>
</gene>
<evidence type="ECO:0000313" key="3">
    <source>
        <dbReference type="Proteomes" id="UP000301870"/>
    </source>
</evidence>
<proteinExistence type="predicted"/>
<dbReference type="Proteomes" id="UP000301870">
    <property type="component" value="Chromosome 3"/>
</dbReference>